<dbReference type="Gene3D" id="2.115.10.20">
    <property type="entry name" value="Glycosyl hydrolase domain, family 43"/>
    <property type="match status" value="1"/>
</dbReference>
<dbReference type="Pfam" id="PF16369">
    <property type="entry name" value="GH43_C"/>
    <property type="match status" value="1"/>
</dbReference>
<evidence type="ECO:0000259" key="11">
    <source>
        <dbReference type="PROSITE" id="PS50847"/>
    </source>
</evidence>
<comment type="similarity">
    <text evidence="2">Belongs to the glycosyl hydrolase 43 family.</text>
</comment>
<organism evidence="12 13">
    <name type="scientific">Enterococcus lemanii</name>
    <dbReference type="NCBI Taxonomy" id="1159752"/>
    <lineage>
        <taxon>Bacteria</taxon>
        <taxon>Bacillati</taxon>
        <taxon>Bacillota</taxon>
        <taxon>Bacilli</taxon>
        <taxon>Lactobacillales</taxon>
        <taxon>Enterococcaceae</taxon>
        <taxon>Enterococcus</taxon>
    </lineage>
</organism>
<evidence type="ECO:0000256" key="3">
    <source>
        <dbReference type="ARBA" id="ARBA00022512"/>
    </source>
</evidence>
<dbReference type="CDD" id="cd18832">
    <property type="entry name" value="GH43_GsAbnA-like"/>
    <property type="match status" value="1"/>
</dbReference>
<evidence type="ECO:0000256" key="1">
    <source>
        <dbReference type="ARBA" id="ARBA00004834"/>
    </source>
</evidence>
<keyword evidence="4" id="KW-0964">Secreted</keyword>
<dbReference type="Pfam" id="PF00746">
    <property type="entry name" value="Gram_pos_anchor"/>
    <property type="match status" value="1"/>
</dbReference>
<evidence type="ECO:0000256" key="9">
    <source>
        <dbReference type="SAM" id="MobiDB-lite"/>
    </source>
</evidence>
<dbReference type="InterPro" id="IPR023296">
    <property type="entry name" value="Glyco_hydro_beta-prop_sf"/>
</dbReference>
<evidence type="ECO:0000256" key="7">
    <source>
        <dbReference type="ARBA" id="ARBA00023088"/>
    </source>
</evidence>
<dbReference type="EMBL" id="JBHSGS010000037">
    <property type="protein sequence ID" value="MFC4719390.1"/>
    <property type="molecule type" value="Genomic_DNA"/>
</dbReference>
<dbReference type="NCBIfam" id="TIGR01167">
    <property type="entry name" value="LPXTG_anchor"/>
    <property type="match status" value="1"/>
</dbReference>
<dbReference type="PANTHER" id="PTHR43301">
    <property type="entry name" value="ARABINAN ENDO-1,5-ALPHA-L-ARABINOSIDASE"/>
    <property type="match status" value="1"/>
</dbReference>
<keyword evidence="10" id="KW-0472">Membrane</keyword>
<keyword evidence="3" id="KW-0134">Cell wall</keyword>
<evidence type="ECO:0000256" key="6">
    <source>
        <dbReference type="ARBA" id="ARBA00022801"/>
    </source>
</evidence>
<protein>
    <submittedName>
        <fullName evidence="12">Lipocalin-like domain-containing protein</fullName>
    </submittedName>
</protein>
<comment type="pathway">
    <text evidence="1">Glycan metabolism; L-arabinan degradation.</text>
</comment>
<feature type="compositionally biased region" description="Low complexity" evidence="9">
    <location>
        <begin position="541"/>
        <end position="560"/>
    </location>
</feature>
<name>A0ABV9MX52_9ENTE</name>
<accession>A0ABV9MX52</accession>
<keyword evidence="5" id="KW-0732">Signal</keyword>
<dbReference type="SUPFAM" id="SSF75005">
    <property type="entry name" value="Arabinanase/levansucrase/invertase"/>
    <property type="match status" value="1"/>
</dbReference>
<feature type="compositionally biased region" description="Low complexity" evidence="9">
    <location>
        <begin position="575"/>
        <end position="594"/>
    </location>
</feature>
<dbReference type="Pfam" id="PF04616">
    <property type="entry name" value="Glyco_hydro_43"/>
    <property type="match status" value="1"/>
</dbReference>
<dbReference type="PANTHER" id="PTHR43301:SF3">
    <property type="entry name" value="ARABINAN ENDO-1,5-ALPHA-L-ARABINOSIDASE A-RELATED"/>
    <property type="match status" value="1"/>
</dbReference>
<keyword evidence="7" id="KW-0572">Peptidoglycan-anchor</keyword>
<keyword evidence="6" id="KW-0378">Hydrolase</keyword>
<feature type="domain" description="Gram-positive cocci surface proteins LPxTG" evidence="11">
    <location>
        <begin position="613"/>
        <end position="647"/>
    </location>
</feature>
<feature type="compositionally biased region" description="Polar residues" evidence="9">
    <location>
        <begin position="561"/>
        <end position="574"/>
    </location>
</feature>
<evidence type="ECO:0000256" key="4">
    <source>
        <dbReference type="ARBA" id="ARBA00022525"/>
    </source>
</evidence>
<evidence type="ECO:0000256" key="8">
    <source>
        <dbReference type="ARBA" id="ARBA00023295"/>
    </source>
</evidence>
<evidence type="ECO:0000313" key="13">
    <source>
        <dbReference type="Proteomes" id="UP001595969"/>
    </source>
</evidence>
<proteinExistence type="inferred from homology"/>
<dbReference type="RefSeq" id="WP_204654956.1">
    <property type="nucleotide sequence ID" value="NZ_JAFBFD010000046.1"/>
</dbReference>
<dbReference type="InterPro" id="IPR019931">
    <property type="entry name" value="LPXTG_anchor"/>
</dbReference>
<evidence type="ECO:0000256" key="10">
    <source>
        <dbReference type="SAM" id="Phobius"/>
    </source>
</evidence>
<feature type="compositionally biased region" description="Polar residues" evidence="9">
    <location>
        <begin position="595"/>
        <end position="607"/>
    </location>
</feature>
<dbReference type="Proteomes" id="UP001595969">
    <property type="component" value="Unassembled WGS sequence"/>
</dbReference>
<gene>
    <name evidence="12" type="ORF">ACFO5I_06560</name>
</gene>
<dbReference type="Gene3D" id="2.40.128.10">
    <property type="match status" value="1"/>
</dbReference>
<feature type="region of interest" description="Disordered" evidence="9">
    <location>
        <begin position="535"/>
        <end position="614"/>
    </location>
</feature>
<keyword evidence="10" id="KW-1133">Transmembrane helix</keyword>
<dbReference type="InterPro" id="IPR050727">
    <property type="entry name" value="GH43_arabinanases"/>
</dbReference>
<evidence type="ECO:0000256" key="2">
    <source>
        <dbReference type="ARBA" id="ARBA00009865"/>
    </source>
</evidence>
<evidence type="ECO:0000313" key="12">
    <source>
        <dbReference type="EMBL" id="MFC4719390.1"/>
    </source>
</evidence>
<comment type="caution">
    <text evidence="12">The sequence shown here is derived from an EMBL/GenBank/DDBJ whole genome shotgun (WGS) entry which is preliminary data.</text>
</comment>
<reference evidence="13" key="1">
    <citation type="journal article" date="2019" name="Int. J. Syst. Evol. Microbiol.">
        <title>The Global Catalogue of Microorganisms (GCM) 10K type strain sequencing project: providing services to taxonomists for standard genome sequencing and annotation.</title>
        <authorList>
            <consortium name="The Broad Institute Genomics Platform"/>
            <consortium name="The Broad Institute Genome Sequencing Center for Infectious Disease"/>
            <person name="Wu L."/>
            <person name="Ma J."/>
        </authorList>
    </citation>
    <scope>NUCLEOTIDE SEQUENCE [LARGE SCALE GENOMIC DNA]</scope>
    <source>
        <strain evidence="13">CGMCC 1.19032</strain>
    </source>
</reference>
<keyword evidence="8" id="KW-0326">Glycosidase</keyword>
<dbReference type="InterPro" id="IPR006710">
    <property type="entry name" value="Glyco_hydro_43"/>
</dbReference>
<keyword evidence="10" id="KW-0812">Transmembrane</keyword>
<evidence type="ECO:0000256" key="5">
    <source>
        <dbReference type="ARBA" id="ARBA00022729"/>
    </source>
</evidence>
<keyword evidence="13" id="KW-1185">Reference proteome</keyword>
<sequence>MSDMKMKVKVFCFGILLMFLFGNAKIVNANVNRVSVHDPSVFYHEGQYYIFGSHLAQAKSDDLLNWTPLFNQEYDNPSSILGDLTGNLNKPFQWAGYNDADTANGGYSIWAADVIWNADFQWENGEKGAFMYYFSSSSTWRRSVISFAVSKSVEGPYEVVDTLIYSGFTQKDSTDGSTRNTNYKNTNVYELIEDGTIDGFNPKWNWPNGDAYFSDYAPNAIDPNIFFGNDGKMYMTYGSWSGGIFILELNAQTGKPIYPGVDSVNAEGNIVDRYFGTHLLGGYHQSGEAPYIVYDQVTDYYYLFITYGGLTREGGYNMRLFRSKTPDGKYVDAKGNTPEYDRYTTEPINDQYGIKVMGNYEFDCLESAYMSPGHNSAFIDEKGNWFLVYHTRFNSGTEYHEVRVHEMLRGKDGWPVATPFEYVEKSEKALPKEKELLLGNYEFVNHGTNTSGLPIPKDSITLTADGKVSGALSGTWSYTYDNQKNIGLIQLNTSDVEYEGQFYIQKDESKNRKDVLTFSALGSNNEVIWGVKNLPDEEIPGSTSDSSTSGTSESTNGSTTIDTSESTNGSTTIDTSESTSKPSTNNTTDSSKTNGGLNNKNDSNHPQGNKKVLPKTGEKKNFLAIVGAGVIILSLLGLMVRKLKLNQ</sequence>
<feature type="transmembrane region" description="Helical" evidence="10">
    <location>
        <begin position="622"/>
        <end position="640"/>
    </location>
</feature>
<dbReference type="InterPro" id="IPR032291">
    <property type="entry name" value="Abn2_C"/>
</dbReference>
<dbReference type="PROSITE" id="PS50847">
    <property type="entry name" value="GRAM_POS_ANCHORING"/>
    <property type="match status" value="1"/>
</dbReference>